<dbReference type="Pfam" id="PF00534">
    <property type="entry name" value="Glycos_transf_1"/>
    <property type="match status" value="1"/>
</dbReference>
<comment type="caution">
    <text evidence="3">The sequence shown here is derived from an EMBL/GenBank/DDBJ whole genome shotgun (WGS) entry which is preliminary data.</text>
</comment>
<reference evidence="3" key="1">
    <citation type="journal article" date="2020" name="mSystems">
        <title>Genome- and Community-Level Interaction Insights into Carbon Utilization and Element Cycling Functions of Hydrothermarchaeota in Hydrothermal Sediment.</title>
        <authorList>
            <person name="Zhou Z."/>
            <person name="Liu Y."/>
            <person name="Xu W."/>
            <person name="Pan J."/>
            <person name="Luo Z.H."/>
            <person name="Li M."/>
        </authorList>
    </citation>
    <scope>NUCLEOTIDE SEQUENCE [LARGE SCALE GENOMIC DNA]</scope>
    <source>
        <strain evidence="3">SpSt-289</strain>
    </source>
</reference>
<dbReference type="GO" id="GO:0016757">
    <property type="term" value="F:glycosyltransferase activity"/>
    <property type="evidence" value="ECO:0007669"/>
    <property type="project" value="InterPro"/>
</dbReference>
<dbReference type="PANTHER" id="PTHR46401">
    <property type="entry name" value="GLYCOSYLTRANSFERASE WBBK-RELATED"/>
    <property type="match status" value="1"/>
</dbReference>
<name>A0A7C1FKJ9_9CHLR</name>
<proteinExistence type="predicted"/>
<dbReference type="SUPFAM" id="SSF53756">
    <property type="entry name" value="UDP-Glycosyltransferase/glycogen phosphorylase"/>
    <property type="match status" value="1"/>
</dbReference>
<dbReference type="CDD" id="cd03801">
    <property type="entry name" value="GT4_PimA-like"/>
    <property type="match status" value="1"/>
</dbReference>
<feature type="domain" description="Glycosyltransferase subfamily 4-like N-terminal" evidence="2">
    <location>
        <begin position="35"/>
        <end position="220"/>
    </location>
</feature>
<feature type="domain" description="Glycosyl transferase family 1" evidence="1">
    <location>
        <begin position="243"/>
        <end position="397"/>
    </location>
</feature>
<protein>
    <submittedName>
        <fullName evidence="3">Glycosyltransferase family 1 protein</fullName>
    </submittedName>
</protein>
<evidence type="ECO:0000259" key="2">
    <source>
        <dbReference type="Pfam" id="PF13439"/>
    </source>
</evidence>
<dbReference type="PANTHER" id="PTHR46401:SF8">
    <property type="entry name" value="BLL6006 PROTEIN"/>
    <property type="match status" value="1"/>
</dbReference>
<dbReference type="AlphaFoldDB" id="A0A7C1FKJ9"/>
<dbReference type="Pfam" id="PF13439">
    <property type="entry name" value="Glyco_transf_4"/>
    <property type="match status" value="1"/>
</dbReference>
<keyword evidence="3" id="KW-0808">Transferase</keyword>
<dbReference type="EMBL" id="DSMG01000177">
    <property type="protein sequence ID" value="HDX33174.1"/>
    <property type="molecule type" value="Genomic_DNA"/>
</dbReference>
<sequence>MHHRKVSFCNGLVSRKERRVSMKIALIHYSIPPIVGGVESVLAHQARLMAADGHEVHVIAARGEQWSEAIVFHRVPLVDSRHDEVLAVKAELDRGIVSPRFEALRKAIATELAPLLQGCDIVIAHNICSLAKNLALTAALAELYQTPDFPRLLLWHHDLAWTTPRYRSELHDGYPWDLLRWRWPGATHVVVSQLRRRELSELIGVPQEEIAVVPNGVDLTAFYKLEQETLDLLKRIDLLDAAPVLLLPVRLTRRKNIEFALQTLAALRRRMPDAALIVTGPLGAHNPANVRYQEELVGLRNQLELQNAAFFLAEWSETFLPDSVIADFYRLADALFLPSFEEGFGIPLIEAALSRMPVFCSQIEPLTELGLEDVVYFDPQGDPTVVAEQIGDVLETSSVYRFASRARNTFTWEQVYQLHLAPLLYAVPPSSER</sequence>
<gene>
    <name evidence="3" type="ORF">ENQ20_17040</name>
</gene>
<organism evidence="3">
    <name type="scientific">Caldilinea aerophila</name>
    <dbReference type="NCBI Taxonomy" id="133453"/>
    <lineage>
        <taxon>Bacteria</taxon>
        <taxon>Bacillati</taxon>
        <taxon>Chloroflexota</taxon>
        <taxon>Caldilineae</taxon>
        <taxon>Caldilineales</taxon>
        <taxon>Caldilineaceae</taxon>
        <taxon>Caldilinea</taxon>
    </lineage>
</organism>
<dbReference type="InterPro" id="IPR001296">
    <property type="entry name" value="Glyco_trans_1"/>
</dbReference>
<evidence type="ECO:0000259" key="1">
    <source>
        <dbReference type="Pfam" id="PF00534"/>
    </source>
</evidence>
<accession>A0A7C1FKJ9</accession>
<dbReference type="Gene3D" id="3.40.50.2000">
    <property type="entry name" value="Glycogen Phosphorylase B"/>
    <property type="match status" value="2"/>
</dbReference>
<evidence type="ECO:0000313" key="3">
    <source>
        <dbReference type="EMBL" id="HDX33174.1"/>
    </source>
</evidence>
<dbReference type="InterPro" id="IPR028098">
    <property type="entry name" value="Glyco_trans_4-like_N"/>
</dbReference>